<dbReference type="RefSeq" id="WP_138448361.1">
    <property type="nucleotide sequence ID" value="NZ_VBUT01000005.1"/>
</dbReference>
<dbReference type="PROSITE" id="PS01081">
    <property type="entry name" value="HTH_TETR_1"/>
    <property type="match status" value="1"/>
</dbReference>
<dbReference type="InterPro" id="IPR009057">
    <property type="entry name" value="Homeodomain-like_sf"/>
</dbReference>
<dbReference type="PRINTS" id="PR00455">
    <property type="entry name" value="HTHTETR"/>
</dbReference>
<dbReference type="PROSITE" id="PS50977">
    <property type="entry name" value="HTH_TETR_2"/>
    <property type="match status" value="1"/>
</dbReference>
<dbReference type="PANTHER" id="PTHR30055">
    <property type="entry name" value="HTH-TYPE TRANSCRIPTIONAL REGULATOR RUTR"/>
    <property type="match status" value="1"/>
</dbReference>
<dbReference type="InterPro" id="IPR050109">
    <property type="entry name" value="HTH-type_TetR-like_transc_reg"/>
</dbReference>
<evidence type="ECO:0000259" key="3">
    <source>
        <dbReference type="PROSITE" id="PS50977"/>
    </source>
</evidence>
<accession>A0A5R8NPP6</accession>
<dbReference type="Pfam" id="PF00440">
    <property type="entry name" value="TetR_N"/>
    <property type="match status" value="1"/>
</dbReference>
<protein>
    <submittedName>
        <fullName evidence="4">TetR/AcrR family transcriptional regulator</fullName>
    </submittedName>
</protein>
<dbReference type="InterPro" id="IPR001647">
    <property type="entry name" value="HTH_TetR"/>
</dbReference>
<dbReference type="EMBL" id="VBUT01000005">
    <property type="protein sequence ID" value="TLF77504.1"/>
    <property type="molecule type" value="Genomic_DNA"/>
</dbReference>
<dbReference type="GO" id="GO:0003700">
    <property type="term" value="F:DNA-binding transcription factor activity"/>
    <property type="evidence" value="ECO:0007669"/>
    <property type="project" value="TreeGrafter"/>
</dbReference>
<dbReference type="SUPFAM" id="SSF48498">
    <property type="entry name" value="Tetracyclin repressor-like, C-terminal domain"/>
    <property type="match status" value="1"/>
</dbReference>
<dbReference type="InterPro" id="IPR036271">
    <property type="entry name" value="Tet_transcr_reg_TetR-rel_C_sf"/>
</dbReference>
<evidence type="ECO:0000313" key="4">
    <source>
        <dbReference type="EMBL" id="TLF77504.1"/>
    </source>
</evidence>
<dbReference type="GO" id="GO:0000976">
    <property type="term" value="F:transcription cis-regulatory region binding"/>
    <property type="evidence" value="ECO:0007669"/>
    <property type="project" value="TreeGrafter"/>
</dbReference>
<reference evidence="4 5" key="1">
    <citation type="submission" date="2019-05" db="EMBL/GenBank/DDBJ databases">
        <title>Genomes sequences of two Nocardia cyriacigeorgica environmental isolates, type strains Nocardia asteroides ATCC 19247 and Nocardia cyriacigeorgica DSM 44484.</title>
        <authorList>
            <person name="Vautrin F."/>
            <person name="Bergeron E."/>
            <person name="Dubost A."/>
            <person name="Abrouk D."/>
            <person name="Rodriguez Nava V."/>
            <person name="Pujic P."/>
        </authorList>
    </citation>
    <scope>NUCLEOTIDE SEQUENCE [LARGE SCALE GENOMIC DNA]</scope>
    <source>
        <strain evidence="4 5">EML 446</strain>
    </source>
</reference>
<organism evidence="4 5">
    <name type="scientific">Nocardia cyriacigeorgica</name>
    <dbReference type="NCBI Taxonomy" id="135487"/>
    <lineage>
        <taxon>Bacteria</taxon>
        <taxon>Bacillati</taxon>
        <taxon>Actinomycetota</taxon>
        <taxon>Actinomycetes</taxon>
        <taxon>Mycobacteriales</taxon>
        <taxon>Nocardiaceae</taxon>
        <taxon>Nocardia</taxon>
    </lineage>
</organism>
<sequence>MNSVNRSTVRAAPRSIGRDEIVDAAIRVIDRDGPRPSMDDIAREAGITKPRLYRRFADKADLFTEIGHRMAKSAFAAAGSDLTLVLRPPRQALRTVLCAYADSILEHPNVFRFLGQAQTGHDRDGSVVQVDLGRQVAGRLARQARAVAEAVPIDDSGVDYLARAITGVVVSITDLWLGGDDPAQDASEFIDQTTEYVWGLIDSFLRRRGIEADPATPIFTTLAAVDTDR</sequence>
<evidence type="ECO:0000256" key="2">
    <source>
        <dbReference type="PROSITE-ProRule" id="PRU00335"/>
    </source>
</evidence>
<dbReference type="AlphaFoldDB" id="A0A5R8NPP6"/>
<feature type="domain" description="HTH tetR-type" evidence="3">
    <location>
        <begin position="15"/>
        <end position="74"/>
    </location>
</feature>
<feature type="DNA-binding region" description="H-T-H motif" evidence="2">
    <location>
        <begin position="37"/>
        <end position="56"/>
    </location>
</feature>
<keyword evidence="1 2" id="KW-0238">DNA-binding</keyword>
<dbReference type="PANTHER" id="PTHR30055:SF160">
    <property type="entry name" value="TRANSCRIPTIONAL REGULATORY PROTEIN (PROBABLY ASNC-FAMILY)-RELATED"/>
    <property type="match status" value="1"/>
</dbReference>
<name>A0A5R8NPP6_9NOCA</name>
<gene>
    <name evidence="4" type="ORF">FEK34_14335</name>
</gene>
<dbReference type="Proteomes" id="UP000306378">
    <property type="component" value="Unassembled WGS sequence"/>
</dbReference>
<dbReference type="Gene3D" id="1.10.357.10">
    <property type="entry name" value="Tetracycline Repressor, domain 2"/>
    <property type="match status" value="1"/>
</dbReference>
<proteinExistence type="predicted"/>
<dbReference type="SUPFAM" id="SSF46689">
    <property type="entry name" value="Homeodomain-like"/>
    <property type="match status" value="1"/>
</dbReference>
<evidence type="ECO:0000256" key="1">
    <source>
        <dbReference type="ARBA" id="ARBA00023125"/>
    </source>
</evidence>
<evidence type="ECO:0000313" key="5">
    <source>
        <dbReference type="Proteomes" id="UP000306378"/>
    </source>
</evidence>
<dbReference type="InterPro" id="IPR023772">
    <property type="entry name" value="DNA-bd_HTH_TetR-type_CS"/>
</dbReference>
<comment type="caution">
    <text evidence="4">The sequence shown here is derived from an EMBL/GenBank/DDBJ whole genome shotgun (WGS) entry which is preliminary data.</text>
</comment>